<accession>A0A2S3QXL5</accession>
<dbReference type="Proteomes" id="UP000237466">
    <property type="component" value="Unassembled WGS sequence"/>
</dbReference>
<dbReference type="InterPro" id="IPR007487">
    <property type="entry name" value="ABC_transpt-TYRBP-like"/>
</dbReference>
<dbReference type="EMBL" id="PDGH01000134">
    <property type="protein sequence ID" value="POB43286.1"/>
    <property type="molecule type" value="Genomic_DNA"/>
</dbReference>
<evidence type="ECO:0000313" key="2">
    <source>
        <dbReference type="Proteomes" id="UP000237466"/>
    </source>
</evidence>
<comment type="caution">
    <text evidence="1">The sequence shown here is derived from an EMBL/GenBank/DDBJ whole genome shotgun (WGS) entry which is preliminary data.</text>
</comment>
<reference evidence="1 2" key="1">
    <citation type="journal article" date="2018" name="Front. Microbiol.">
        <title>Phylogeny of Vibrio vulnificus from the Analysis of the Core-Genome: Implications for Intra-Species Taxonomy.</title>
        <authorList>
            <person name="Roig F.J."/>
            <person name="Gonzalez-Candelas F."/>
            <person name="Sanjuan E."/>
            <person name="Fouz B."/>
            <person name="Feil E.J."/>
            <person name="Llorens C."/>
            <person name="Baker-Austin C."/>
            <person name="Oliver J.D."/>
            <person name="Danin-Poleg Y."/>
            <person name="Gibas C.J."/>
            <person name="Kashi Y."/>
            <person name="Gulig P.A."/>
            <person name="Morrison S.S."/>
            <person name="Amaro C."/>
        </authorList>
    </citation>
    <scope>NUCLEOTIDE SEQUENCE [LARGE SCALE GENOMIC DNA]</scope>
    <source>
        <strain evidence="1 2">CECT4608</strain>
    </source>
</reference>
<name>A0A2S3QXL5_VIBVL</name>
<sequence length="326" mass="36769">MRAVLALIILSWIFVSSFAYSAKVLIIESYHAQYEWDESYLYGIRQEVGERAQIATFEMNTKRVPKEQYAAMAEKAFAKYQAMKPDIVVLGDDNALSYLYPYLYDEPISMVFLGINSNPRKLFADYPGQAKVTGILELPLFVKNVGEIKRILGRSPLKIWVLFDSGVTSAIAGEYIESQYQMIKKSLGVEVAIHLVDTQAHWQETVRRAKEENVDAILVGLYHTLVDDKGKSVPSDEILFWTNQHSEVPLFGFWDFSVGKGKTAGGVVLFGEVQGRHVGRIINQLIDGQSADAIPIQIGNQGRPLYSDSEMRRWNLLPPKGWEGIE</sequence>
<dbReference type="RefSeq" id="WP_045598074.1">
    <property type="nucleotide sequence ID" value="NZ_AP026553.1"/>
</dbReference>
<proteinExistence type="predicted"/>
<dbReference type="AlphaFoldDB" id="A0A2S3QXL5"/>
<dbReference type="PANTHER" id="PTHR35271:SF1">
    <property type="entry name" value="ABC TRANSPORTER, SUBSTRATE-BINDING LIPOPROTEIN"/>
    <property type="match status" value="1"/>
</dbReference>
<protein>
    <recommendedName>
        <fullName evidence="3">Sugar ABC transporter ATPase</fullName>
    </recommendedName>
</protein>
<dbReference type="Gene3D" id="3.40.50.2300">
    <property type="match status" value="2"/>
</dbReference>
<gene>
    <name evidence="1" type="ORF">CRN52_20965</name>
</gene>
<dbReference type="PANTHER" id="PTHR35271">
    <property type="entry name" value="ABC TRANSPORTER, SUBSTRATE-BINDING LIPOPROTEIN-RELATED"/>
    <property type="match status" value="1"/>
</dbReference>
<evidence type="ECO:0008006" key="3">
    <source>
        <dbReference type="Google" id="ProtNLM"/>
    </source>
</evidence>
<evidence type="ECO:0000313" key="1">
    <source>
        <dbReference type="EMBL" id="POB43286.1"/>
    </source>
</evidence>
<organism evidence="1 2">
    <name type="scientific">Vibrio vulnificus</name>
    <dbReference type="NCBI Taxonomy" id="672"/>
    <lineage>
        <taxon>Bacteria</taxon>
        <taxon>Pseudomonadati</taxon>
        <taxon>Pseudomonadota</taxon>
        <taxon>Gammaproteobacteria</taxon>
        <taxon>Vibrionales</taxon>
        <taxon>Vibrionaceae</taxon>
        <taxon>Vibrio</taxon>
    </lineage>
</organism>